<proteinExistence type="predicted"/>
<reference evidence="1" key="1">
    <citation type="submission" date="2019-01" db="EMBL/GenBank/DDBJ databases">
        <title>Draft genome sequences of three monokaryotic isolates of the white-rot basidiomycete fungus Dichomitus squalens.</title>
        <authorList>
            <consortium name="DOE Joint Genome Institute"/>
            <person name="Lopez S.C."/>
            <person name="Andreopoulos B."/>
            <person name="Pangilinan J."/>
            <person name="Lipzen A."/>
            <person name="Riley R."/>
            <person name="Ahrendt S."/>
            <person name="Ng V."/>
            <person name="Barry K."/>
            <person name="Daum C."/>
            <person name="Grigoriev I.V."/>
            <person name="Hilden K.S."/>
            <person name="Makela M.R."/>
            <person name="de Vries R.P."/>
        </authorList>
    </citation>
    <scope>NUCLEOTIDE SEQUENCE [LARGE SCALE GENOMIC DNA]</scope>
    <source>
        <strain evidence="1">OM18370.1</strain>
    </source>
</reference>
<protein>
    <submittedName>
        <fullName evidence="1">Uncharacterized protein</fullName>
    </submittedName>
</protein>
<sequence>MRVFRPRSGKHLGLLYDAEAIAYDATTVDGLAADSHDDAFNGDGLLLHPIKYDTETLQKLVEAFGPLESFVKYPEQPEGM</sequence>
<dbReference type="AlphaFoldDB" id="A0A4Q9N653"/>
<dbReference type="OrthoDB" id="410044at2759"/>
<accession>A0A4Q9N653</accession>
<organism evidence="1">
    <name type="scientific">Dichomitus squalens</name>
    <dbReference type="NCBI Taxonomy" id="114155"/>
    <lineage>
        <taxon>Eukaryota</taxon>
        <taxon>Fungi</taxon>
        <taxon>Dikarya</taxon>
        <taxon>Basidiomycota</taxon>
        <taxon>Agaricomycotina</taxon>
        <taxon>Agaricomycetes</taxon>
        <taxon>Polyporales</taxon>
        <taxon>Polyporaceae</taxon>
        <taxon>Dichomitus</taxon>
    </lineage>
</organism>
<gene>
    <name evidence="1" type="ORF">BD311DRAFT_746776</name>
</gene>
<name>A0A4Q9N653_9APHY</name>
<dbReference type="Proteomes" id="UP000292957">
    <property type="component" value="Unassembled WGS sequence"/>
</dbReference>
<evidence type="ECO:0000313" key="1">
    <source>
        <dbReference type="EMBL" id="TBU34772.1"/>
    </source>
</evidence>
<dbReference type="EMBL" id="ML143388">
    <property type="protein sequence ID" value="TBU34772.1"/>
    <property type="molecule type" value="Genomic_DNA"/>
</dbReference>